<dbReference type="Proteomes" id="UP000634136">
    <property type="component" value="Unassembled WGS sequence"/>
</dbReference>
<name>A0A834SD73_9FABA</name>
<evidence type="ECO:0000313" key="2">
    <source>
        <dbReference type="Proteomes" id="UP000634136"/>
    </source>
</evidence>
<gene>
    <name evidence="1" type="ORF">G2W53_044873</name>
</gene>
<sequence>MPPELQSLWHRHHGLNRRICSQFWPRIYQTQSVGAGRSEKRHWIVESRWF</sequence>
<dbReference type="AlphaFoldDB" id="A0A834SD73"/>
<reference evidence="1" key="1">
    <citation type="submission" date="2020-09" db="EMBL/GenBank/DDBJ databases">
        <title>Genome-Enabled Discovery of Anthraquinone Biosynthesis in Senna tora.</title>
        <authorList>
            <person name="Kang S.-H."/>
            <person name="Pandey R.P."/>
            <person name="Lee C.-M."/>
            <person name="Sim J.-S."/>
            <person name="Jeong J.-T."/>
            <person name="Choi B.-S."/>
            <person name="Jung M."/>
            <person name="Ginzburg D."/>
            <person name="Zhao K."/>
            <person name="Won S.Y."/>
            <person name="Oh T.-J."/>
            <person name="Yu Y."/>
            <person name="Kim N.-H."/>
            <person name="Lee O.R."/>
            <person name="Lee T.-H."/>
            <person name="Bashyal P."/>
            <person name="Kim T.-S."/>
            <person name="Lee W.-H."/>
            <person name="Kawkins C."/>
            <person name="Kim C.-K."/>
            <person name="Kim J.S."/>
            <person name="Ahn B.O."/>
            <person name="Rhee S.Y."/>
            <person name="Sohng J.K."/>
        </authorList>
    </citation>
    <scope>NUCLEOTIDE SEQUENCE</scope>
    <source>
        <tissue evidence="1">Leaf</tissue>
    </source>
</reference>
<organism evidence="1 2">
    <name type="scientific">Senna tora</name>
    <dbReference type="NCBI Taxonomy" id="362788"/>
    <lineage>
        <taxon>Eukaryota</taxon>
        <taxon>Viridiplantae</taxon>
        <taxon>Streptophyta</taxon>
        <taxon>Embryophyta</taxon>
        <taxon>Tracheophyta</taxon>
        <taxon>Spermatophyta</taxon>
        <taxon>Magnoliopsida</taxon>
        <taxon>eudicotyledons</taxon>
        <taxon>Gunneridae</taxon>
        <taxon>Pentapetalae</taxon>
        <taxon>rosids</taxon>
        <taxon>fabids</taxon>
        <taxon>Fabales</taxon>
        <taxon>Fabaceae</taxon>
        <taxon>Caesalpinioideae</taxon>
        <taxon>Cassia clade</taxon>
        <taxon>Senna</taxon>
    </lineage>
</organism>
<comment type="caution">
    <text evidence="1">The sequence shown here is derived from an EMBL/GenBank/DDBJ whole genome shotgun (WGS) entry which is preliminary data.</text>
</comment>
<protein>
    <submittedName>
        <fullName evidence="1">Uncharacterized protein</fullName>
    </submittedName>
</protein>
<accession>A0A834SD73</accession>
<dbReference type="EMBL" id="JAAIUW010000250">
    <property type="protein sequence ID" value="KAF7800666.1"/>
    <property type="molecule type" value="Genomic_DNA"/>
</dbReference>
<proteinExistence type="predicted"/>
<evidence type="ECO:0000313" key="1">
    <source>
        <dbReference type="EMBL" id="KAF7800666.1"/>
    </source>
</evidence>
<keyword evidence="2" id="KW-1185">Reference proteome</keyword>